<dbReference type="AlphaFoldDB" id="A0A518FN39"/>
<evidence type="ECO:0000313" key="2">
    <source>
        <dbReference type="Proteomes" id="UP000320839"/>
    </source>
</evidence>
<proteinExistence type="predicted"/>
<dbReference type="Pfam" id="PF13489">
    <property type="entry name" value="Methyltransf_23"/>
    <property type="match status" value="1"/>
</dbReference>
<reference evidence="1 2" key="1">
    <citation type="submission" date="2019-02" db="EMBL/GenBank/DDBJ databases">
        <title>Deep-cultivation of Planctomycetes and their phenomic and genomic characterization uncovers novel biology.</title>
        <authorList>
            <person name="Wiegand S."/>
            <person name="Jogler M."/>
            <person name="Boedeker C."/>
            <person name="Pinto D."/>
            <person name="Vollmers J."/>
            <person name="Rivas-Marin E."/>
            <person name="Kohn T."/>
            <person name="Peeters S.H."/>
            <person name="Heuer A."/>
            <person name="Rast P."/>
            <person name="Oberbeckmann S."/>
            <person name="Bunk B."/>
            <person name="Jeske O."/>
            <person name="Meyerdierks A."/>
            <person name="Storesund J.E."/>
            <person name="Kallscheuer N."/>
            <person name="Luecker S."/>
            <person name="Lage O.M."/>
            <person name="Pohl T."/>
            <person name="Merkel B.J."/>
            <person name="Hornburger P."/>
            <person name="Mueller R.-W."/>
            <person name="Bruemmer F."/>
            <person name="Labrenz M."/>
            <person name="Spormann A.M."/>
            <person name="Op den Camp H."/>
            <person name="Overmann J."/>
            <person name="Amann R."/>
            <person name="Jetten M.S.M."/>
            <person name="Mascher T."/>
            <person name="Medema M.H."/>
            <person name="Devos D.P."/>
            <person name="Kaster A.-K."/>
            <person name="Ovreas L."/>
            <person name="Rohde M."/>
            <person name="Galperin M.Y."/>
            <person name="Jogler C."/>
        </authorList>
    </citation>
    <scope>NUCLEOTIDE SEQUENCE [LARGE SCALE GENOMIC DNA]</scope>
    <source>
        <strain evidence="1 2">Pan153</strain>
    </source>
</reference>
<dbReference type="SUPFAM" id="SSF53335">
    <property type="entry name" value="S-adenosyl-L-methionine-dependent methyltransferases"/>
    <property type="match status" value="1"/>
</dbReference>
<name>A0A518FN39_9PLAN</name>
<dbReference type="InterPro" id="IPR029063">
    <property type="entry name" value="SAM-dependent_MTases_sf"/>
</dbReference>
<organism evidence="1 2">
    <name type="scientific">Gimesia panareensis</name>
    <dbReference type="NCBI Taxonomy" id="2527978"/>
    <lineage>
        <taxon>Bacteria</taxon>
        <taxon>Pseudomonadati</taxon>
        <taxon>Planctomycetota</taxon>
        <taxon>Planctomycetia</taxon>
        <taxon>Planctomycetales</taxon>
        <taxon>Planctomycetaceae</taxon>
        <taxon>Gimesia</taxon>
    </lineage>
</organism>
<dbReference type="EMBL" id="CP036317">
    <property type="protein sequence ID" value="QDV17761.1"/>
    <property type="molecule type" value="Genomic_DNA"/>
</dbReference>
<dbReference type="Proteomes" id="UP000320839">
    <property type="component" value="Chromosome"/>
</dbReference>
<sequence>MLYHELAELPDYQARLKMNDNETSVSEPTFGRTLTEEAGLGRDIYFSEKYFQRTQLFSQAAQLHEIYQFHPKSILEIGPGNGLVSAFLRSAGFHVDTFDINQDLNPTFVGSVLELENQIAPKCYDLVVCCEVLEHLPFEDLPQALSQLARVARKSVLITLPQAKKWFFSLGGFLQFPSCKTYWFSFTPSFGRTHPIYKNHHWEVGWKKRHSIPELRRLMEKEFVVEQVREEPMKPYHLFFRLSVRKLAKPNL</sequence>
<dbReference type="GO" id="GO:0016740">
    <property type="term" value="F:transferase activity"/>
    <property type="evidence" value="ECO:0007669"/>
    <property type="project" value="UniProtKB-KW"/>
</dbReference>
<gene>
    <name evidence="1" type="ORF">Pan153_24160</name>
</gene>
<keyword evidence="1" id="KW-0808">Transferase</keyword>
<dbReference type="CDD" id="cd02440">
    <property type="entry name" value="AdoMet_MTases"/>
    <property type="match status" value="1"/>
</dbReference>
<accession>A0A518FN39</accession>
<protein>
    <submittedName>
        <fullName evidence="1">Mg-protoporphyrin IX methyl transferase</fullName>
    </submittedName>
</protein>
<evidence type="ECO:0000313" key="1">
    <source>
        <dbReference type="EMBL" id="QDV17761.1"/>
    </source>
</evidence>
<dbReference type="Gene3D" id="3.40.50.150">
    <property type="entry name" value="Vaccinia Virus protein VP39"/>
    <property type="match status" value="1"/>
</dbReference>